<keyword evidence="2" id="KW-1185">Reference proteome</keyword>
<evidence type="ECO:0000313" key="1">
    <source>
        <dbReference type="EMBL" id="KHM52109.1"/>
    </source>
</evidence>
<dbReference type="Proteomes" id="UP000030993">
    <property type="component" value="Unassembled WGS sequence"/>
</dbReference>
<dbReference type="Pfam" id="PF11756">
    <property type="entry name" value="YgbA_NO"/>
    <property type="match status" value="1"/>
</dbReference>
<proteinExistence type="predicted"/>
<dbReference type="RefSeq" id="WP_039208118.1">
    <property type="nucleotide sequence ID" value="NZ_CAMKSO010000164.1"/>
</dbReference>
<dbReference type="EMBL" id="JSCE01000135">
    <property type="protein sequence ID" value="KHM52109.1"/>
    <property type="molecule type" value="Genomic_DNA"/>
</dbReference>
<evidence type="ECO:0008006" key="3">
    <source>
        <dbReference type="Google" id="ProtNLM"/>
    </source>
</evidence>
<sequence>MDKVQHKREQELATVTEMIGIFCHDIHKTDGEHLCHECQDLLDYVKKRVAVCPRMGEKTFCSACDTHCYAPNRRERIRMIMRYSGPKMMFRSPLLAIKHKLTEWFAIKQKIL</sequence>
<name>A0A0B2JWW0_9FIRM</name>
<dbReference type="NCBIfam" id="NF007714">
    <property type="entry name" value="PRK10410.1-2"/>
    <property type="match status" value="1"/>
</dbReference>
<comment type="caution">
    <text evidence="1">The sequence shown here is derived from an EMBL/GenBank/DDBJ whole genome shotgun (WGS) entry which is preliminary data.</text>
</comment>
<accession>A0A0B2JWW0</accession>
<evidence type="ECO:0000313" key="2">
    <source>
        <dbReference type="Proteomes" id="UP000030993"/>
    </source>
</evidence>
<gene>
    <name evidence="1" type="ORF">NZ47_06685</name>
</gene>
<dbReference type="eggNOG" id="ENOG5032ZJK">
    <property type="taxonomic scope" value="Bacteria"/>
</dbReference>
<protein>
    <recommendedName>
        <fullName evidence="3">Nitrous oxide regulator</fullName>
    </recommendedName>
</protein>
<organism evidence="1 2">
    <name type="scientific">Anaerovibrio lipolyticus</name>
    <dbReference type="NCBI Taxonomy" id="82374"/>
    <lineage>
        <taxon>Bacteria</taxon>
        <taxon>Bacillati</taxon>
        <taxon>Bacillota</taxon>
        <taxon>Negativicutes</taxon>
        <taxon>Selenomonadales</taxon>
        <taxon>Selenomonadaceae</taxon>
        <taxon>Anaerovibrio</taxon>
    </lineage>
</organism>
<dbReference type="AlphaFoldDB" id="A0A0B2JWW0"/>
<reference evidence="1 2" key="1">
    <citation type="journal article" date="2013" name="PLoS ONE">
        <title>Identification and characterization of three novel lipases belonging to families II and V from Anaerovibrio lipolyticus 5ST.</title>
        <authorList>
            <person name="Prive F."/>
            <person name="Kaderbhai N.N."/>
            <person name="Girdwood S."/>
            <person name="Worgan H.J."/>
            <person name="Pinloche E."/>
            <person name="Scollan N.D."/>
            <person name="Huws S.A."/>
            <person name="Newbold C.J."/>
        </authorList>
    </citation>
    <scope>NUCLEOTIDE SEQUENCE [LARGE SCALE GENOMIC DNA]</scope>
    <source>
        <strain evidence="1 2">5S</strain>
    </source>
</reference>
<dbReference type="InterPro" id="IPR020483">
    <property type="entry name" value="Uncharacterised_YgbA"/>
</dbReference>
<dbReference type="STRING" id="82374.NZ47_06685"/>